<evidence type="ECO:0000313" key="3">
    <source>
        <dbReference type="Proteomes" id="UP000265618"/>
    </source>
</evidence>
<reference evidence="2 3" key="1">
    <citation type="journal article" date="2018" name="PLoS ONE">
        <title>The draft genome of Kipferlia bialata reveals reductive genome evolution in fornicate parasites.</title>
        <authorList>
            <person name="Tanifuji G."/>
            <person name="Takabayashi S."/>
            <person name="Kume K."/>
            <person name="Takagi M."/>
            <person name="Nakayama T."/>
            <person name="Kamikawa R."/>
            <person name="Inagaki Y."/>
            <person name="Hashimoto T."/>
        </authorList>
    </citation>
    <scope>NUCLEOTIDE SEQUENCE [LARGE SCALE GENOMIC DNA]</scope>
    <source>
        <strain evidence="2">NY0173</strain>
    </source>
</reference>
<feature type="transmembrane region" description="Helical" evidence="1">
    <location>
        <begin position="45"/>
        <end position="63"/>
    </location>
</feature>
<gene>
    <name evidence="2" type="ORF">KIPB_006619</name>
</gene>
<dbReference type="InterPro" id="IPR036570">
    <property type="entry name" value="HORMA_dom_sf"/>
</dbReference>
<dbReference type="OrthoDB" id="1928087at2759"/>
<evidence type="ECO:0000313" key="2">
    <source>
        <dbReference type="EMBL" id="GCA62920.1"/>
    </source>
</evidence>
<protein>
    <submittedName>
        <fullName evidence="2">Uncharacterized protein</fullName>
    </submittedName>
</protein>
<keyword evidence="3" id="KW-1185">Reference proteome</keyword>
<organism evidence="2 3">
    <name type="scientific">Kipferlia bialata</name>
    <dbReference type="NCBI Taxonomy" id="797122"/>
    <lineage>
        <taxon>Eukaryota</taxon>
        <taxon>Metamonada</taxon>
        <taxon>Carpediemonas-like organisms</taxon>
        <taxon>Kipferlia</taxon>
    </lineage>
</organism>
<dbReference type="Proteomes" id="UP000265618">
    <property type="component" value="Unassembled WGS sequence"/>
</dbReference>
<keyword evidence="1" id="KW-0812">Transmembrane</keyword>
<dbReference type="SUPFAM" id="SSF56019">
    <property type="entry name" value="The spindle assembly checkpoint protein mad2"/>
    <property type="match status" value="1"/>
</dbReference>
<keyword evidence="1" id="KW-0472">Membrane</keyword>
<dbReference type="EMBL" id="BDIP01001725">
    <property type="protein sequence ID" value="GCA62920.1"/>
    <property type="molecule type" value="Genomic_DNA"/>
</dbReference>
<dbReference type="Gene3D" id="3.30.900.10">
    <property type="entry name" value="HORMA domain"/>
    <property type="match status" value="1"/>
</dbReference>
<sequence>MQAQAVRQQTASVTSAQSLTLMRNLFRTAVSMVCYLRGVFPEVSVLTHVTLCCICIYPMLVAVQCV</sequence>
<name>A0A391NPU7_9EUKA</name>
<proteinExistence type="predicted"/>
<dbReference type="AlphaFoldDB" id="A0A391NPU7"/>
<evidence type="ECO:0000256" key="1">
    <source>
        <dbReference type="SAM" id="Phobius"/>
    </source>
</evidence>
<accession>A0A391NPU7</accession>
<keyword evidence="1" id="KW-1133">Transmembrane helix</keyword>
<comment type="caution">
    <text evidence="2">The sequence shown here is derived from an EMBL/GenBank/DDBJ whole genome shotgun (WGS) entry which is preliminary data.</text>
</comment>